<dbReference type="InterPro" id="IPR013149">
    <property type="entry name" value="ADH-like_C"/>
</dbReference>
<dbReference type="SUPFAM" id="SSF51735">
    <property type="entry name" value="NAD(P)-binding Rossmann-fold domains"/>
    <property type="match status" value="1"/>
</dbReference>
<dbReference type="InterPro" id="IPR011032">
    <property type="entry name" value="GroES-like_sf"/>
</dbReference>
<dbReference type="FunFam" id="3.40.50.720:FF:000121">
    <property type="entry name" value="Prostaglandin reductase 2"/>
    <property type="match status" value="1"/>
</dbReference>
<dbReference type="SUPFAM" id="SSF50129">
    <property type="entry name" value="GroES-like"/>
    <property type="match status" value="2"/>
</dbReference>
<dbReference type="Gene3D" id="3.90.180.10">
    <property type="entry name" value="Medium-chain alcohol dehydrogenases, catalytic domain"/>
    <property type="match status" value="1"/>
</dbReference>
<dbReference type="Gene3D" id="3.40.50.720">
    <property type="entry name" value="NAD(P)-binding Rossmann-like Domain"/>
    <property type="match status" value="1"/>
</dbReference>
<dbReference type="Proteomes" id="UP000239002">
    <property type="component" value="Unassembled WGS sequence"/>
</dbReference>
<organism evidence="3 4">
    <name type="scientific">Nonlabens xylanidelens</name>
    <dbReference type="NCBI Taxonomy" id="191564"/>
    <lineage>
        <taxon>Bacteria</taxon>
        <taxon>Pseudomonadati</taxon>
        <taxon>Bacteroidota</taxon>
        <taxon>Flavobacteriia</taxon>
        <taxon>Flavobacteriales</taxon>
        <taxon>Flavobacteriaceae</taxon>
        <taxon>Nonlabens</taxon>
    </lineage>
</organism>
<evidence type="ECO:0000256" key="1">
    <source>
        <dbReference type="ARBA" id="ARBA00023002"/>
    </source>
</evidence>
<name>A0A2S6IPY3_9FLAO</name>
<keyword evidence="1" id="KW-0560">Oxidoreductase</keyword>
<keyword evidence="4" id="KW-1185">Reference proteome</keyword>
<comment type="caution">
    <text evidence="3">The sequence shown here is derived from an EMBL/GenBank/DDBJ whole genome shotgun (WGS) entry which is preliminary data.</text>
</comment>
<evidence type="ECO:0000313" key="3">
    <source>
        <dbReference type="EMBL" id="PPK96314.1"/>
    </source>
</evidence>
<dbReference type="SMART" id="SM00829">
    <property type="entry name" value="PKS_ER"/>
    <property type="match status" value="1"/>
</dbReference>
<dbReference type="InterPro" id="IPR045010">
    <property type="entry name" value="MDR_fam"/>
</dbReference>
<dbReference type="PANTHER" id="PTHR43205">
    <property type="entry name" value="PROSTAGLANDIN REDUCTASE"/>
    <property type="match status" value="1"/>
</dbReference>
<dbReference type="CDD" id="cd05288">
    <property type="entry name" value="PGDH"/>
    <property type="match status" value="1"/>
</dbReference>
<dbReference type="AlphaFoldDB" id="A0A2S6IPY3"/>
<accession>A0A2S6IPY3</accession>
<gene>
    <name evidence="3" type="ORF">LY01_00132</name>
</gene>
<dbReference type="InterPro" id="IPR041694">
    <property type="entry name" value="ADH_N_2"/>
</dbReference>
<dbReference type="EMBL" id="PTJE01000001">
    <property type="protein sequence ID" value="PPK96314.1"/>
    <property type="molecule type" value="Genomic_DNA"/>
</dbReference>
<evidence type="ECO:0000259" key="2">
    <source>
        <dbReference type="SMART" id="SM00829"/>
    </source>
</evidence>
<dbReference type="GO" id="GO:0016628">
    <property type="term" value="F:oxidoreductase activity, acting on the CH-CH group of donors, NAD or NADP as acceptor"/>
    <property type="evidence" value="ECO:0007669"/>
    <property type="project" value="InterPro"/>
</dbReference>
<dbReference type="PANTHER" id="PTHR43205:SF7">
    <property type="entry name" value="PROSTAGLANDIN REDUCTASE 1"/>
    <property type="match status" value="1"/>
</dbReference>
<dbReference type="Pfam" id="PF00107">
    <property type="entry name" value="ADH_zinc_N"/>
    <property type="match status" value="1"/>
</dbReference>
<dbReference type="Pfam" id="PF16884">
    <property type="entry name" value="ADH_N_2"/>
    <property type="match status" value="1"/>
</dbReference>
<sequence length="334" mass="36720">MIMSKTILLKNRPQGTPQNSNFEFIEEEKPSPKDGEVLLRTKYVSVDPYLRGRMRDEKSYIEPFEIGAPIASAIVAEVVESNNDRFEKGDFLTGSLEWKEYQTSTAENLRKVSSDENSLSANLGILGVTGLTAYFGLDRIGEPKEGETLLVSGAAGAVGSVVGQIGKIKGLKVIGIAGSDEKVELLKSKFGFDASINYNKTEDLAAAIKEHAPDGIDIYFDNVGSYTLDAAMKNINRLGRVINCGAISLYNETEKPTGPRLETTIVKQSVKMQGFIVSNYQEHFPEGVKQLSQWLNDGKLVKEETVVEGFDSIPQAFIDLFEGKNKGKMVVKIY</sequence>
<evidence type="ECO:0000313" key="4">
    <source>
        <dbReference type="Proteomes" id="UP000239002"/>
    </source>
</evidence>
<dbReference type="InterPro" id="IPR020843">
    <property type="entry name" value="ER"/>
</dbReference>
<dbReference type="InterPro" id="IPR036291">
    <property type="entry name" value="NAD(P)-bd_dom_sf"/>
</dbReference>
<protein>
    <recommendedName>
        <fullName evidence="2">Enoyl reductase (ER) domain-containing protein</fullName>
    </recommendedName>
</protein>
<reference evidence="3 4" key="1">
    <citation type="submission" date="2018-02" db="EMBL/GenBank/DDBJ databases">
        <title>Genomic Encyclopedia of Archaeal and Bacterial Type Strains, Phase II (KMG-II): from individual species to whole genera.</title>
        <authorList>
            <person name="Goeker M."/>
        </authorList>
    </citation>
    <scope>NUCLEOTIDE SEQUENCE [LARGE SCALE GENOMIC DNA]</scope>
    <source>
        <strain evidence="3 4">DSM 16809</strain>
    </source>
</reference>
<feature type="domain" description="Enoyl reductase (ER)" evidence="2">
    <location>
        <begin position="15"/>
        <end position="331"/>
    </location>
</feature>
<proteinExistence type="predicted"/>